<dbReference type="Pfam" id="PF01476">
    <property type="entry name" value="LysM"/>
    <property type="match status" value="4"/>
</dbReference>
<dbReference type="AlphaFoldDB" id="A0A9D1M1X5"/>
<organism evidence="3 4">
    <name type="scientific">Candidatus Merdicola faecigallinarum</name>
    <dbReference type="NCBI Taxonomy" id="2840862"/>
    <lineage>
        <taxon>Bacteria</taxon>
        <taxon>Bacillati</taxon>
        <taxon>Bacillota</taxon>
        <taxon>Clostridia</taxon>
        <taxon>Candidatus Merdicola</taxon>
    </lineage>
</organism>
<dbReference type="Gene3D" id="3.20.20.80">
    <property type="entry name" value="Glycosidases"/>
    <property type="match status" value="1"/>
</dbReference>
<feature type="domain" description="LysM" evidence="2">
    <location>
        <begin position="174"/>
        <end position="218"/>
    </location>
</feature>
<evidence type="ECO:0000313" key="4">
    <source>
        <dbReference type="Proteomes" id="UP000824093"/>
    </source>
</evidence>
<sequence length="342" mass="38749">MKHFGNLNNEQINQISFAFLREVEKLTGKKMVVYSNTYTARTRFSQELANQYPLWVAQYGRENPTDNGKWGNWIGFQYTDTGAVNGIQGYVDRNRFTNQILLENTSEIPEGNMPPEEEINILYTVKRGDTLSQIARSYGVTVNEIASQNGIQNPNLIYVGQTLVIPKQNNNGQITYIVKRGDTLSQIARSYGVTVNEIASQNGIQNPNLIYVGQTLTIPTQISNSTIIYIVKRGDTLSEIARNYGVTVNEIVSQNKIQNPNLIFPGQKLIIQIKRISRTNNINDQDVVYECGHLIHTIKRGETLLGIARKYKNDPYYIIQMNGITDPNLIYPGKKIRLKVVE</sequence>
<dbReference type="EMBL" id="DVNH01000044">
    <property type="protein sequence ID" value="HIU52098.1"/>
    <property type="molecule type" value="Genomic_DNA"/>
</dbReference>
<comment type="similarity">
    <text evidence="1">Belongs to the glycosyl hydrolase 25 family.</text>
</comment>
<accession>A0A9D1M1X5</accession>
<dbReference type="SUPFAM" id="SSF51445">
    <property type="entry name" value="(Trans)glycosidases"/>
    <property type="match status" value="1"/>
</dbReference>
<dbReference type="Proteomes" id="UP000824093">
    <property type="component" value="Unassembled WGS sequence"/>
</dbReference>
<feature type="domain" description="LysM" evidence="2">
    <location>
        <begin position="121"/>
        <end position="165"/>
    </location>
</feature>
<dbReference type="PANTHER" id="PTHR33734">
    <property type="entry name" value="LYSM DOMAIN-CONTAINING GPI-ANCHORED PROTEIN 2"/>
    <property type="match status" value="1"/>
</dbReference>
<dbReference type="InterPro" id="IPR002053">
    <property type="entry name" value="Glyco_hydro_25"/>
</dbReference>
<feature type="domain" description="LysM" evidence="2">
    <location>
        <begin position="227"/>
        <end position="271"/>
    </location>
</feature>
<evidence type="ECO:0000259" key="2">
    <source>
        <dbReference type="PROSITE" id="PS51782"/>
    </source>
</evidence>
<dbReference type="GO" id="GO:0003796">
    <property type="term" value="F:lysozyme activity"/>
    <property type="evidence" value="ECO:0007669"/>
    <property type="project" value="InterPro"/>
</dbReference>
<dbReference type="Pfam" id="PF01183">
    <property type="entry name" value="Glyco_hydro_25"/>
    <property type="match status" value="1"/>
</dbReference>
<dbReference type="GO" id="GO:0016998">
    <property type="term" value="P:cell wall macromolecule catabolic process"/>
    <property type="evidence" value="ECO:0007669"/>
    <property type="project" value="InterPro"/>
</dbReference>
<dbReference type="SMART" id="SM00257">
    <property type="entry name" value="LysM"/>
    <property type="match status" value="4"/>
</dbReference>
<evidence type="ECO:0000313" key="3">
    <source>
        <dbReference type="EMBL" id="HIU52098.1"/>
    </source>
</evidence>
<protein>
    <submittedName>
        <fullName evidence="3">LysM peptidoglycan-binding domain-containing protein</fullName>
    </submittedName>
</protein>
<feature type="domain" description="LysM" evidence="2">
    <location>
        <begin position="294"/>
        <end position="338"/>
    </location>
</feature>
<dbReference type="Gene3D" id="3.10.350.10">
    <property type="entry name" value="LysM domain"/>
    <property type="match status" value="4"/>
</dbReference>
<dbReference type="PROSITE" id="PS51782">
    <property type="entry name" value="LYSM"/>
    <property type="match status" value="4"/>
</dbReference>
<reference evidence="3" key="1">
    <citation type="submission" date="2020-10" db="EMBL/GenBank/DDBJ databases">
        <authorList>
            <person name="Gilroy R."/>
        </authorList>
    </citation>
    <scope>NUCLEOTIDE SEQUENCE</scope>
    <source>
        <strain evidence="3">CHK195-15760</strain>
    </source>
</reference>
<name>A0A9D1M1X5_9FIRM</name>
<proteinExistence type="inferred from homology"/>
<dbReference type="InterPro" id="IPR017853">
    <property type="entry name" value="GH"/>
</dbReference>
<dbReference type="GO" id="GO:0009253">
    <property type="term" value="P:peptidoglycan catabolic process"/>
    <property type="evidence" value="ECO:0007669"/>
    <property type="project" value="InterPro"/>
</dbReference>
<dbReference type="InterPro" id="IPR018392">
    <property type="entry name" value="LysM"/>
</dbReference>
<dbReference type="InterPro" id="IPR036779">
    <property type="entry name" value="LysM_dom_sf"/>
</dbReference>
<comment type="caution">
    <text evidence="3">The sequence shown here is derived from an EMBL/GenBank/DDBJ whole genome shotgun (WGS) entry which is preliminary data.</text>
</comment>
<dbReference type="PROSITE" id="PS51904">
    <property type="entry name" value="GLYCOSYL_HYDROL_F25_2"/>
    <property type="match status" value="1"/>
</dbReference>
<dbReference type="CDD" id="cd00118">
    <property type="entry name" value="LysM"/>
    <property type="match status" value="4"/>
</dbReference>
<reference evidence="3" key="2">
    <citation type="journal article" date="2021" name="PeerJ">
        <title>Extensive microbial diversity within the chicken gut microbiome revealed by metagenomics and culture.</title>
        <authorList>
            <person name="Gilroy R."/>
            <person name="Ravi A."/>
            <person name="Getino M."/>
            <person name="Pursley I."/>
            <person name="Horton D.L."/>
            <person name="Alikhan N.F."/>
            <person name="Baker D."/>
            <person name="Gharbi K."/>
            <person name="Hall N."/>
            <person name="Watson M."/>
            <person name="Adriaenssens E.M."/>
            <person name="Foster-Nyarko E."/>
            <person name="Jarju S."/>
            <person name="Secka A."/>
            <person name="Antonio M."/>
            <person name="Oren A."/>
            <person name="Chaudhuri R.R."/>
            <person name="La Ragione R."/>
            <person name="Hildebrand F."/>
            <person name="Pallen M.J."/>
        </authorList>
    </citation>
    <scope>NUCLEOTIDE SEQUENCE</scope>
    <source>
        <strain evidence="3">CHK195-15760</strain>
    </source>
</reference>
<evidence type="ECO:0000256" key="1">
    <source>
        <dbReference type="ARBA" id="ARBA00010646"/>
    </source>
</evidence>
<gene>
    <name evidence="3" type="ORF">IAB70_05740</name>
</gene>
<dbReference type="PANTHER" id="PTHR33734:SF22">
    <property type="entry name" value="MEMBRANE-BOUND LYTIC MUREIN TRANSGLYCOSYLASE D"/>
    <property type="match status" value="1"/>
</dbReference>
<dbReference type="SUPFAM" id="SSF54106">
    <property type="entry name" value="LysM domain"/>
    <property type="match status" value="4"/>
</dbReference>